<sequence>MGFSRRILILWSDNVFVDILDLHPQVILMRYFDFLAKTIGESWVIEREFNLILELSEWACGVASVSVGLDSPRIEPIFHNVWIGLYVVWVGVDLRQIAQDSERLQDRELELWQKIKDVLKHEELLWFQKSRTEWLTSGDRNTRYFYSRIMASRKKIRLKVLKLKMRNGVLMRSSFNNMWWIFFKDPYSMDYSISGVYPYRRRFPLILLTEKVNLLSRIGDEEICKTVSAMAPWKALGVNGFHAK</sequence>
<name>A0A7J8LEN6_9ROSI</name>
<proteinExistence type="predicted"/>
<keyword evidence="2" id="KW-1185">Reference proteome</keyword>
<reference evidence="1 2" key="1">
    <citation type="journal article" date="2019" name="Genome Biol. Evol.">
        <title>Insights into the evolution of the New World diploid cottons (Gossypium, subgenus Houzingenia) based on genome sequencing.</title>
        <authorList>
            <person name="Grover C.E."/>
            <person name="Arick M.A. 2nd"/>
            <person name="Thrash A."/>
            <person name="Conover J.L."/>
            <person name="Sanders W.S."/>
            <person name="Peterson D.G."/>
            <person name="Frelichowski J.E."/>
            <person name="Scheffler J.A."/>
            <person name="Scheffler B.E."/>
            <person name="Wendel J.F."/>
        </authorList>
    </citation>
    <scope>NUCLEOTIDE SEQUENCE [LARGE SCALE GENOMIC DNA]</scope>
    <source>
        <strain evidence="1">157</strain>
        <tissue evidence="1">Leaf</tissue>
    </source>
</reference>
<evidence type="ECO:0000313" key="2">
    <source>
        <dbReference type="Proteomes" id="UP000593572"/>
    </source>
</evidence>
<evidence type="ECO:0000313" key="1">
    <source>
        <dbReference type="EMBL" id="MBA0550897.1"/>
    </source>
</evidence>
<dbReference type="Proteomes" id="UP000593572">
    <property type="component" value="Unassembled WGS sequence"/>
</dbReference>
<feature type="non-terminal residue" evidence="1">
    <location>
        <position position="1"/>
    </location>
</feature>
<dbReference type="AlphaFoldDB" id="A0A7J8LEN6"/>
<gene>
    <name evidence="1" type="ORF">Golob_021807</name>
</gene>
<accession>A0A7J8LEN6</accession>
<organism evidence="1 2">
    <name type="scientific">Gossypium lobatum</name>
    <dbReference type="NCBI Taxonomy" id="34289"/>
    <lineage>
        <taxon>Eukaryota</taxon>
        <taxon>Viridiplantae</taxon>
        <taxon>Streptophyta</taxon>
        <taxon>Embryophyta</taxon>
        <taxon>Tracheophyta</taxon>
        <taxon>Spermatophyta</taxon>
        <taxon>Magnoliopsida</taxon>
        <taxon>eudicotyledons</taxon>
        <taxon>Gunneridae</taxon>
        <taxon>Pentapetalae</taxon>
        <taxon>rosids</taxon>
        <taxon>malvids</taxon>
        <taxon>Malvales</taxon>
        <taxon>Malvaceae</taxon>
        <taxon>Malvoideae</taxon>
        <taxon>Gossypium</taxon>
    </lineage>
</organism>
<comment type="caution">
    <text evidence="1">The sequence shown here is derived from an EMBL/GenBank/DDBJ whole genome shotgun (WGS) entry which is preliminary data.</text>
</comment>
<dbReference type="EMBL" id="JABEZX010000002">
    <property type="protein sequence ID" value="MBA0550897.1"/>
    <property type="molecule type" value="Genomic_DNA"/>
</dbReference>
<protein>
    <submittedName>
        <fullName evidence="1">Uncharacterized protein</fullName>
    </submittedName>
</protein>